<dbReference type="Gene3D" id="1.20.120.1910">
    <property type="entry name" value="Cysteine-tRNA ligase, C-terminal anti-codon recognition domain"/>
    <property type="match status" value="1"/>
</dbReference>
<keyword evidence="6" id="KW-0436">Ligase</keyword>
<evidence type="ECO:0000256" key="8">
    <source>
        <dbReference type="ARBA" id="ARBA00022741"/>
    </source>
</evidence>
<dbReference type="Pfam" id="PF01406">
    <property type="entry name" value="tRNA-synt_1e"/>
    <property type="match status" value="1"/>
</dbReference>
<dbReference type="STRING" id="1051891.A0A0C3M0G7"/>
<evidence type="ECO:0000256" key="3">
    <source>
        <dbReference type="ARBA" id="ARBA00005594"/>
    </source>
</evidence>
<evidence type="ECO:0000256" key="4">
    <source>
        <dbReference type="ARBA" id="ARBA00012832"/>
    </source>
</evidence>
<dbReference type="InterPro" id="IPR014729">
    <property type="entry name" value="Rossmann-like_a/b/a_fold"/>
</dbReference>
<dbReference type="Pfam" id="PF09190">
    <property type="entry name" value="DALR_2"/>
    <property type="match status" value="1"/>
</dbReference>
<keyword evidence="9" id="KW-0862">Zinc</keyword>
<evidence type="ECO:0000256" key="5">
    <source>
        <dbReference type="ARBA" id="ARBA00022490"/>
    </source>
</evidence>
<comment type="similarity">
    <text evidence="3">Belongs to the class-I aminoacyl-tRNA synthetase family.</text>
</comment>
<dbReference type="InterPro" id="IPR009080">
    <property type="entry name" value="tRNAsynth_Ia_anticodon-bd"/>
</dbReference>
<reference evidence="17" key="2">
    <citation type="submission" date="2015-01" db="EMBL/GenBank/DDBJ databases">
        <title>Evolutionary Origins and Diversification of the Mycorrhizal Mutualists.</title>
        <authorList>
            <consortium name="DOE Joint Genome Institute"/>
            <consortium name="Mycorrhizal Genomics Consortium"/>
            <person name="Kohler A."/>
            <person name="Kuo A."/>
            <person name="Nagy L.G."/>
            <person name="Floudas D."/>
            <person name="Copeland A."/>
            <person name="Barry K.W."/>
            <person name="Cichocki N."/>
            <person name="Veneault-Fourrey C."/>
            <person name="LaButti K."/>
            <person name="Lindquist E.A."/>
            <person name="Lipzen A."/>
            <person name="Lundell T."/>
            <person name="Morin E."/>
            <person name="Murat C."/>
            <person name="Riley R."/>
            <person name="Ohm R."/>
            <person name="Sun H."/>
            <person name="Tunlid A."/>
            <person name="Henrissat B."/>
            <person name="Grigoriev I.V."/>
            <person name="Hibbett D.S."/>
            <person name="Martin F."/>
        </authorList>
    </citation>
    <scope>NUCLEOTIDE SEQUENCE [LARGE SCALE GENOMIC DNA]</scope>
    <source>
        <strain evidence="17">MUT 4182</strain>
    </source>
</reference>
<reference evidence="16 17" key="1">
    <citation type="submission" date="2014-04" db="EMBL/GenBank/DDBJ databases">
        <authorList>
            <consortium name="DOE Joint Genome Institute"/>
            <person name="Kuo A."/>
            <person name="Girlanda M."/>
            <person name="Perotto S."/>
            <person name="Kohler A."/>
            <person name="Nagy L.G."/>
            <person name="Floudas D."/>
            <person name="Copeland A."/>
            <person name="Barry K.W."/>
            <person name="Cichocki N."/>
            <person name="Veneault-Fourrey C."/>
            <person name="LaButti K."/>
            <person name="Lindquist E.A."/>
            <person name="Lipzen A."/>
            <person name="Lundell T."/>
            <person name="Morin E."/>
            <person name="Murat C."/>
            <person name="Sun H."/>
            <person name="Tunlid A."/>
            <person name="Henrissat B."/>
            <person name="Grigoriev I.V."/>
            <person name="Hibbett D.S."/>
            <person name="Martin F."/>
            <person name="Nordberg H.P."/>
            <person name="Cantor M.N."/>
            <person name="Hua S.X."/>
        </authorList>
    </citation>
    <scope>NUCLEOTIDE SEQUENCE [LARGE SCALE GENOMIC DNA]</scope>
    <source>
        <strain evidence="16 17">MUT 4182</strain>
    </source>
</reference>
<dbReference type="GO" id="GO:0005737">
    <property type="term" value="C:cytoplasm"/>
    <property type="evidence" value="ECO:0007669"/>
    <property type="project" value="TreeGrafter"/>
</dbReference>
<organism evidence="16 17">
    <name type="scientific">Tulasnella calospora MUT 4182</name>
    <dbReference type="NCBI Taxonomy" id="1051891"/>
    <lineage>
        <taxon>Eukaryota</taxon>
        <taxon>Fungi</taxon>
        <taxon>Dikarya</taxon>
        <taxon>Basidiomycota</taxon>
        <taxon>Agaricomycotina</taxon>
        <taxon>Agaricomycetes</taxon>
        <taxon>Cantharellales</taxon>
        <taxon>Tulasnellaceae</taxon>
        <taxon>Tulasnella</taxon>
    </lineage>
</organism>
<keyword evidence="10" id="KW-0067">ATP-binding</keyword>
<dbReference type="InterPro" id="IPR015803">
    <property type="entry name" value="Cys-tRNA-ligase"/>
</dbReference>
<keyword evidence="8" id="KW-0547">Nucleotide-binding</keyword>
<evidence type="ECO:0000259" key="14">
    <source>
        <dbReference type="Pfam" id="PF01406"/>
    </source>
</evidence>
<evidence type="ECO:0000256" key="12">
    <source>
        <dbReference type="ARBA" id="ARBA00023146"/>
    </source>
</evidence>
<protein>
    <recommendedName>
        <fullName evidence="4">cysteine--tRNA ligase</fullName>
        <ecNumber evidence="4">6.1.1.16</ecNumber>
    </recommendedName>
    <alternativeName>
        <fullName evidence="13">Cysteinyl-tRNA synthetase</fullName>
    </alternativeName>
</protein>
<dbReference type="PANTHER" id="PTHR10890">
    <property type="entry name" value="CYSTEINYL-TRNA SYNTHETASE"/>
    <property type="match status" value="1"/>
</dbReference>
<feature type="domain" description="tRNA synthetases class I catalytic" evidence="14">
    <location>
        <begin position="45"/>
        <end position="482"/>
    </location>
</feature>
<comment type="cofactor">
    <cofactor evidence="1">
        <name>Zn(2+)</name>
        <dbReference type="ChEBI" id="CHEBI:29105"/>
    </cofactor>
</comment>
<evidence type="ECO:0000313" key="17">
    <source>
        <dbReference type="Proteomes" id="UP000054248"/>
    </source>
</evidence>
<keyword evidence="11" id="KW-0648">Protein biosynthesis</keyword>
<dbReference type="SUPFAM" id="SSF52374">
    <property type="entry name" value="Nucleotidylyl transferase"/>
    <property type="match status" value="1"/>
</dbReference>
<dbReference type="GO" id="GO:0004817">
    <property type="term" value="F:cysteine-tRNA ligase activity"/>
    <property type="evidence" value="ECO:0007669"/>
    <property type="project" value="UniProtKB-EC"/>
</dbReference>
<dbReference type="Proteomes" id="UP000054248">
    <property type="component" value="Unassembled WGS sequence"/>
</dbReference>
<keyword evidence="17" id="KW-1185">Reference proteome</keyword>
<dbReference type="GO" id="GO:0005524">
    <property type="term" value="F:ATP binding"/>
    <property type="evidence" value="ECO:0007669"/>
    <property type="project" value="UniProtKB-KW"/>
</dbReference>
<keyword evidence="12" id="KW-0030">Aminoacyl-tRNA synthetase</keyword>
<dbReference type="NCBIfam" id="TIGR00435">
    <property type="entry name" value="cysS"/>
    <property type="match status" value="1"/>
</dbReference>
<keyword evidence="7" id="KW-0479">Metal-binding</keyword>
<evidence type="ECO:0000256" key="11">
    <source>
        <dbReference type="ARBA" id="ARBA00022917"/>
    </source>
</evidence>
<evidence type="ECO:0000256" key="9">
    <source>
        <dbReference type="ARBA" id="ARBA00022833"/>
    </source>
</evidence>
<feature type="domain" description="Cysteinyl-tRNA synthetase class Ia DALR" evidence="15">
    <location>
        <begin position="532"/>
        <end position="589"/>
    </location>
</feature>
<evidence type="ECO:0000256" key="13">
    <source>
        <dbReference type="ARBA" id="ARBA00031499"/>
    </source>
</evidence>
<gene>
    <name evidence="16" type="ORF">M407DRAFT_73604</name>
</gene>
<dbReference type="PANTHER" id="PTHR10890:SF3">
    <property type="entry name" value="CYSTEINE--TRNA LIGASE, CYTOPLASMIC"/>
    <property type="match status" value="1"/>
</dbReference>
<evidence type="ECO:0000256" key="7">
    <source>
        <dbReference type="ARBA" id="ARBA00022723"/>
    </source>
</evidence>
<dbReference type="GO" id="GO:0006423">
    <property type="term" value="P:cysteinyl-tRNA aminoacylation"/>
    <property type="evidence" value="ECO:0007669"/>
    <property type="project" value="InterPro"/>
</dbReference>
<dbReference type="SUPFAM" id="SSF47323">
    <property type="entry name" value="Anticodon-binding domain of a subclass of class I aminoacyl-tRNA synthetases"/>
    <property type="match status" value="1"/>
</dbReference>
<keyword evidence="5" id="KW-0963">Cytoplasm</keyword>
<name>A0A0C3M0G7_9AGAM</name>
<dbReference type="InterPro" id="IPR015273">
    <property type="entry name" value="Cys-tRNA-synt_Ia_DALR"/>
</dbReference>
<accession>A0A0C3M0G7</accession>
<evidence type="ECO:0000256" key="2">
    <source>
        <dbReference type="ARBA" id="ARBA00004496"/>
    </source>
</evidence>
<dbReference type="GO" id="GO:0046872">
    <property type="term" value="F:metal ion binding"/>
    <property type="evidence" value="ECO:0007669"/>
    <property type="project" value="UniProtKB-KW"/>
</dbReference>
<dbReference type="HOGENOM" id="CLU_013528_3_3_1"/>
<dbReference type="InterPro" id="IPR032678">
    <property type="entry name" value="tRNA-synt_1_cat_dom"/>
</dbReference>
<evidence type="ECO:0000259" key="15">
    <source>
        <dbReference type="Pfam" id="PF09190"/>
    </source>
</evidence>
<evidence type="ECO:0000256" key="1">
    <source>
        <dbReference type="ARBA" id="ARBA00001947"/>
    </source>
</evidence>
<dbReference type="EMBL" id="KN823014">
    <property type="protein sequence ID" value="KIO27142.1"/>
    <property type="molecule type" value="Genomic_DNA"/>
</dbReference>
<evidence type="ECO:0000256" key="6">
    <source>
        <dbReference type="ARBA" id="ARBA00022598"/>
    </source>
</evidence>
<dbReference type="InterPro" id="IPR024909">
    <property type="entry name" value="Cys-tRNA/MSH_ligase"/>
</dbReference>
<dbReference type="Gene3D" id="3.40.50.620">
    <property type="entry name" value="HUPs"/>
    <property type="match status" value="1"/>
</dbReference>
<dbReference type="EC" id="6.1.1.16" evidence="4"/>
<dbReference type="PRINTS" id="PR00983">
    <property type="entry name" value="TRNASYNTHCYS"/>
</dbReference>
<dbReference type="AlphaFoldDB" id="A0A0C3M0G7"/>
<dbReference type="OrthoDB" id="438179at2759"/>
<evidence type="ECO:0000256" key="10">
    <source>
        <dbReference type="ARBA" id="ARBA00022840"/>
    </source>
</evidence>
<sequence>MAQELKKATKPTWYDPLKAASLADQPVLKVYNSLTKEKASLSHPNGKTVKWYNCGPTVYDAAHLGHARNYMSQDIVRRILVDYFGYDVHFVMNITDIDDKIIIRARHNHLLDQLRATSTVLSESLLTQANEAWRAYFASKLKGFTHPKSDSPADIDAAWSEMLNKEKSDEKWWSEAKAADEKFTMHIASLRKAKEGINRAVAAISSNQASQTDSSALIDAASDVLAPYLDAKVSTFLTDPSISRRLAAHWESAFYSDMSKLRILGPDTITRVTEYVPEIVQFVEQIVRNGYAYATEDGSVYFDTRAFDGGKARHFYAKLQPGKKGNKEALEEGEGALSTGASKRFPADFALWKASKPGEPAWPSPWGMGRPGWHIECSVMASEIFGDNMDIHSGGIDLCFPHHDNEIAQSEAYHDCRQWVNYFLHTGHLHIEGLKMSKSLKNFITVQDALEMYSARQLRLAFLGQLWSSPMDFKQSTMLEVKARESSINNFFNVVKALVLESRSNNVASDQQHHYNAPEKELAAFLTETQNAFRASLCDSFNTPDALDRLLELISRTNVYLQRGRANINVSVVERVAGWVNNMLRMFGLGEGPVTRSTIGWGEVEVEGVTRDTILMPYLKTLSAFRDGVRQLAIQQASAKELLALCDKLRDEDLAPLGVALDDQEDGKALVKLVNPEILLRARDEKAAAADAKAAKKAAAVEAERAKKAARLEKGKISPIEMFKPPNVEDGLYGSWDDKGIPVTDIDGKDISKAKSKKLAKEWEIQDKLHREWKEWLEAEKGE</sequence>
<proteinExistence type="inferred from homology"/>
<comment type="subcellular location">
    <subcellularLocation>
        <location evidence="2">Cytoplasm</location>
    </subcellularLocation>
</comment>
<evidence type="ECO:0000313" key="16">
    <source>
        <dbReference type="EMBL" id="KIO27142.1"/>
    </source>
</evidence>
<dbReference type="HAMAP" id="MF_00041">
    <property type="entry name" value="Cys_tRNA_synth"/>
    <property type="match status" value="1"/>
</dbReference>